<sequence>MEDYEQFCKKQLAKIQGDPLQREASPSVQHKYISLIQFSGIPVLSPLLTLEKKKELQQDRQKALDLELWRQNSRKRALLTRVQEILENVQMKQSSIKSDLDQPDTENVPLDLESKVLNGFVMQSDSILPSPVVLSEPAEPETAPEVEPADLHVAANGNSPGVTEEFIPHKPKDICSSPSENPSSPEGLFSNPINLSSSSDTVKKGGIETVSPDAEGPDPYVMSLQNLLKKSKEYIQREQTRRSMRNSSKRSGGESHSDKENDAVKMSDSAKERGKLMGRSCMVPSNMTKSNTSLQSTSVPKSSMGVVASPSFSKVDIPMRSGTPPVLDSDSDEDIKTTFFFERDSSILRSFTGSYSKLPSPEPSVSPKMHRRRPRPSSMGHIVISNPINAYELSPKEKGRAVDLITQDAGDRQIASDPMPKLTPDFTLACPGKMHTFHRSSSDICDELMVGKRNQVCQVSVAQRENKRFSIGATVEGESVLDGTRASGTCLSHPSPQEVHVVSCPITAQNTTNVNVNKQIGLLEKAKCGVPTELNKSYDVEKPSPLLMQTQHRHQMDTPNLSPGNEQTSESGIEKVKRRLELDAESMQKENMPFVATAESSARERRLHDQRCPEGSVSGAKSETSERSAIGEEALKQKMLAFEELRKRLEEQHAQQLSLLIAEQEREQERLQKEIEEQEWRLKGENNAIAETDIPQIAIGSGKDFEWRRISDTRLLESVLTRVETIHSTSSESAGFANTTMPGSTAESPFYLWEPPASGKSVLTTRSINRSKMRWSQVYSPEMKRKLNKISALAKGFLTRRLLQTEKLKQLRQTVKDTMEFIRNFQSEAPLKRGSVSAQDANLQERVAAQLRAALYDIHDIFFKMEVSERMSILSHDREVRKEKMLRQLDKAKGPRERATLSTATQKSLDRKKYMKPSEMGMPNKKTILKQKTPENRVLQPNQGQNAPVQRLLYRQGTPKTSVKGAEQNRKKPSESRVSNKALSGVYAGKTQRKKPNVVTT</sequence>
<organism evidence="3 4">
    <name type="scientific">Podarcis lilfordi</name>
    <name type="common">Lilford's wall lizard</name>
    <dbReference type="NCBI Taxonomy" id="74358"/>
    <lineage>
        <taxon>Eukaryota</taxon>
        <taxon>Metazoa</taxon>
        <taxon>Chordata</taxon>
        <taxon>Craniata</taxon>
        <taxon>Vertebrata</taxon>
        <taxon>Euteleostomi</taxon>
        <taxon>Lepidosauria</taxon>
        <taxon>Squamata</taxon>
        <taxon>Bifurcata</taxon>
        <taxon>Unidentata</taxon>
        <taxon>Episquamata</taxon>
        <taxon>Laterata</taxon>
        <taxon>Lacertibaenia</taxon>
        <taxon>Lacertidae</taxon>
        <taxon>Podarcis</taxon>
    </lineage>
</organism>
<feature type="region of interest" description="Disordered" evidence="2">
    <location>
        <begin position="352"/>
        <end position="382"/>
    </location>
</feature>
<name>A0AA35L990_9SAUR</name>
<evidence type="ECO:0000313" key="4">
    <source>
        <dbReference type="Proteomes" id="UP001178461"/>
    </source>
</evidence>
<feature type="compositionally biased region" description="Low complexity" evidence="2">
    <location>
        <begin position="176"/>
        <end position="186"/>
    </location>
</feature>
<feature type="compositionally biased region" description="Polar residues" evidence="2">
    <location>
        <begin position="283"/>
        <end position="301"/>
    </location>
</feature>
<dbReference type="Proteomes" id="UP001178461">
    <property type="component" value="Chromosome 14"/>
</dbReference>
<feature type="compositionally biased region" description="Basic and acidic residues" evidence="2">
    <location>
        <begin position="601"/>
        <end position="612"/>
    </location>
</feature>
<dbReference type="InterPro" id="IPR033207">
    <property type="entry name" value="CCP110"/>
</dbReference>
<feature type="compositionally biased region" description="Basic and acidic residues" evidence="2">
    <location>
        <begin position="230"/>
        <end position="241"/>
    </location>
</feature>
<feature type="compositionally biased region" description="Basic and acidic residues" evidence="2">
    <location>
        <begin position="251"/>
        <end position="275"/>
    </location>
</feature>
<protein>
    <submittedName>
        <fullName evidence="3">Centriolar coiled-coil protein 110</fullName>
    </submittedName>
</protein>
<dbReference type="EMBL" id="OX395139">
    <property type="protein sequence ID" value="CAI5792140.1"/>
    <property type="molecule type" value="Genomic_DNA"/>
</dbReference>
<proteinExistence type="predicted"/>
<feature type="region of interest" description="Disordered" evidence="2">
    <location>
        <begin position="152"/>
        <end position="305"/>
    </location>
</feature>
<dbReference type="GO" id="GO:0032465">
    <property type="term" value="P:regulation of cytokinesis"/>
    <property type="evidence" value="ECO:0007669"/>
    <property type="project" value="InterPro"/>
</dbReference>
<feature type="compositionally biased region" description="Basic residues" evidence="2">
    <location>
        <begin position="991"/>
        <end position="1001"/>
    </location>
</feature>
<feature type="region of interest" description="Disordered" evidence="2">
    <location>
        <begin position="552"/>
        <end position="573"/>
    </location>
</feature>
<feature type="region of interest" description="Disordered" evidence="2">
    <location>
        <begin position="955"/>
        <end position="1001"/>
    </location>
</feature>
<accession>A0AA35L990</accession>
<dbReference type="GO" id="GO:0007099">
    <property type="term" value="P:centriole replication"/>
    <property type="evidence" value="ECO:0007669"/>
    <property type="project" value="InterPro"/>
</dbReference>
<evidence type="ECO:0000256" key="1">
    <source>
        <dbReference type="SAM" id="Coils"/>
    </source>
</evidence>
<dbReference type="GO" id="GO:1903723">
    <property type="term" value="P:negative regulation of centriole elongation"/>
    <property type="evidence" value="ECO:0007669"/>
    <property type="project" value="TreeGrafter"/>
</dbReference>
<reference evidence="3" key="1">
    <citation type="submission" date="2022-12" db="EMBL/GenBank/DDBJ databases">
        <authorList>
            <person name="Alioto T."/>
            <person name="Alioto T."/>
            <person name="Gomez Garrido J."/>
        </authorList>
    </citation>
    <scope>NUCLEOTIDE SEQUENCE</scope>
</reference>
<gene>
    <name evidence="3" type="ORF">PODLI_1B011966</name>
</gene>
<feature type="compositionally biased region" description="Polar residues" evidence="2">
    <location>
        <begin position="191"/>
        <end position="200"/>
    </location>
</feature>
<dbReference type="Pfam" id="PF16025">
    <property type="entry name" value="CaM_bind"/>
    <property type="match status" value="1"/>
</dbReference>
<keyword evidence="1" id="KW-0175">Coiled coil</keyword>
<dbReference type="GO" id="GO:0005814">
    <property type="term" value="C:centriole"/>
    <property type="evidence" value="ECO:0007669"/>
    <property type="project" value="InterPro"/>
</dbReference>
<feature type="region of interest" description="Disordered" evidence="2">
    <location>
        <begin position="890"/>
        <end position="911"/>
    </location>
</feature>
<feature type="coiled-coil region" evidence="1">
    <location>
        <begin position="632"/>
        <end position="688"/>
    </location>
</feature>
<dbReference type="AlphaFoldDB" id="A0AA35L990"/>
<dbReference type="PANTHER" id="PTHR13594:SF1">
    <property type="entry name" value="CENTRIOLAR COILED-COIL PROTEIN OF 110 KDA"/>
    <property type="match status" value="1"/>
</dbReference>
<feature type="region of interest" description="Disordered" evidence="2">
    <location>
        <begin position="599"/>
        <end position="630"/>
    </location>
</feature>
<dbReference type="PANTHER" id="PTHR13594">
    <property type="entry name" value="CENTRIOLAR COILED-COIL PROTEIN OF 110 KDA"/>
    <property type="match status" value="1"/>
</dbReference>
<evidence type="ECO:0000313" key="3">
    <source>
        <dbReference type="EMBL" id="CAI5792140.1"/>
    </source>
</evidence>
<feature type="compositionally biased region" description="Basic and acidic residues" evidence="2">
    <location>
        <begin position="890"/>
        <end position="899"/>
    </location>
</feature>
<dbReference type="GO" id="GO:0032053">
    <property type="term" value="P:ciliary basal body organization"/>
    <property type="evidence" value="ECO:0007669"/>
    <property type="project" value="TreeGrafter"/>
</dbReference>
<evidence type="ECO:0000256" key="2">
    <source>
        <dbReference type="SAM" id="MobiDB-lite"/>
    </source>
</evidence>
<feature type="compositionally biased region" description="Polar residues" evidence="2">
    <location>
        <begin position="557"/>
        <end position="571"/>
    </location>
</feature>
<keyword evidence="4" id="KW-1185">Reference proteome</keyword>